<evidence type="ECO:0000313" key="3">
    <source>
        <dbReference type="Proteomes" id="UP000736672"/>
    </source>
</evidence>
<feature type="domain" description="Thioesterase" evidence="1">
    <location>
        <begin position="143"/>
        <end position="235"/>
    </location>
</feature>
<accession>A0A9P9GAX3</accession>
<reference evidence="2" key="1">
    <citation type="journal article" date="2021" name="Nat. Commun.">
        <title>Genetic determinants of endophytism in the Arabidopsis root mycobiome.</title>
        <authorList>
            <person name="Mesny F."/>
            <person name="Miyauchi S."/>
            <person name="Thiergart T."/>
            <person name="Pickel B."/>
            <person name="Atanasova L."/>
            <person name="Karlsson M."/>
            <person name="Huettel B."/>
            <person name="Barry K.W."/>
            <person name="Haridas S."/>
            <person name="Chen C."/>
            <person name="Bauer D."/>
            <person name="Andreopoulos W."/>
            <person name="Pangilinan J."/>
            <person name="LaButti K."/>
            <person name="Riley R."/>
            <person name="Lipzen A."/>
            <person name="Clum A."/>
            <person name="Drula E."/>
            <person name="Henrissat B."/>
            <person name="Kohler A."/>
            <person name="Grigoriev I.V."/>
            <person name="Martin F.M."/>
            <person name="Hacquard S."/>
        </authorList>
    </citation>
    <scope>NUCLEOTIDE SEQUENCE</scope>
    <source>
        <strain evidence="2">FSSC 5 MPI-SDFR-AT-0091</strain>
    </source>
</reference>
<dbReference type="Gene3D" id="3.10.129.10">
    <property type="entry name" value="Hotdog Thioesterase"/>
    <property type="match status" value="1"/>
</dbReference>
<dbReference type="Proteomes" id="UP000736672">
    <property type="component" value="Unassembled WGS sequence"/>
</dbReference>
<dbReference type="PANTHER" id="PTHR47260:SF6">
    <property type="entry name" value="THIOESTERASE DOMAIN-CONTAINING PROTEIN"/>
    <property type="match status" value="1"/>
</dbReference>
<name>A0A9P9GAX3_FUSSL</name>
<dbReference type="OrthoDB" id="506431at2759"/>
<proteinExistence type="predicted"/>
<gene>
    <name evidence="2" type="ORF">B0J15DRAFT_529901</name>
</gene>
<dbReference type="InterPro" id="IPR029069">
    <property type="entry name" value="HotDog_dom_sf"/>
</dbReference>
<comment type="caution">
    <text evidence="2">The sequence shown here is derived from an EMBL/GenBank/DDBJ whole genome shotgun (WGS) entry which is preliminary data.</text>
</comment>
<dbReference type="CDD" id="cd03443">
    <property type="entry name" value="PaaI_thioesterase"/>
    <property type="match status" value="1"/>
</dbReference>
<dbReference type="InterPro" id="IPR006683">
    <property type="entry name" value="Thioestr_dom"/>
</dbReference>
<dbReference type="AlphaFoldDB" id="A0A9P9GAX3"/>
<dbReference type="SUPFAM" id="SSF54637">
    <property type="entry name" value="Thioesterase/thiol ester dehydrase-isomerase"/>
    <property type="match status" value="1"/>
</dbReference>
<protein>
    <submittedName>
        <fullName evidence="2">HotDog domain-containing protein</fullName>
    </submittedName>
</protein>
<evidence type="ECO:0000313" key="2">
    <source>
        <dbReference type="EMBL" id="KAH7234579.1"/>
    </source>
</evidence>
<dbReference type="EMBL" id="JAGTJS010000025">
    <property type="protein sequence ID" value="KAH7234579.1"/>
    <property type="molecule type" value="Genomic_DNA"/>
</dbReference>
<dbReference type="PANTHER" id="PTHR47260">
    <property type="entry name" value="UPF0644 PROTEIN PB2B4.06"/>
    <property type="match status" value="1"/>
</dbReference>
<dbReference type="InterPro" id="IPR052061">
    <property type="entry name" value="PTE-AB_protein"/>
</dbReference>
<dbReference type="Pfam" id="PF03061">
    <property type="entry name" value="4HBT"/>
    <property type="match status" value="1"/>
</dbReference>
<evidence type="ECO:0000259" key="1">
    <source>
        <dbReference type="Pfam" id="PF03061"/>
    </source>
</evidence>
<organism evidence="2 3">
    <name type="scientific">Fusarium solani</name>
    <name type="common">Filamentous fungus</name>
    <dbReference type="NCBI Taxonomy" id="169388"/>
    <lineage>
        <taxon>Eukaryota</taxon>
        <taxon>Fungi</taxon>
        <taxon>Dikarya</taxon>
        <taxon>Ascomycota</taxon>
        <taxon>Pezizomycotina</taxon>
        <taxon>Sordariomycetes</taxon>
        <taxon>Hypocreomycetidae</taxon>
        <taxon>Hypocreales</taxon>
        <taxon>Nectriaceae</taxon>
        <taxon>Fusarium</taxon>
        <taxon>Fusarium solani species complex</taxon>
    </lineage>
</organism>
<sequence>MRDLSSLFLLVGVELQRRNPVLFSPNAQSTMVEFTSQDTFEVAKLHFEAVPWCASLLGSPDIVTFNPPCRSPPDPAGLSISKDQLFRQILNTAEAVPACLGFYIRPSKTKSDAGVPRPKASRLLLDSTTLLFSLQPGVNGFQGWTHGGLLAALMDEAMGSCFYINYRLQAEAKLQRALPVDMMDLTAVNTVTARMDIKLKKPLPTPAVVLVKTTLVEISGRKILVETTIEGETGVQYAACDATWIALPRERL</sequence>
<keyword evidence="3" id="KW-1185">Reference proteome</keyword>